<gene>
    <name evidence="1" type="primary">ycfH</name>
    <name evidence="1" type="ORF">G3KMM_00385</name>
</gene>
<organism evidence="1 2">
    <name type="scientific">Candidatus Nanosyncoccus nanoralicus</name>
    <dbReference type="NCBI Taxonomy" id="2171996"/>
    <lineage>
        <taxon>Bacteria</taxon>
        <taxon>Candidatus Saccharimonadota</taxon>
        <taxon>Candidatus Nanosyncoccalia</taxon>
        <taxon>Candidatus Nanosyncoccales</taxon>
        <taxon>Candidatus Nanosyncoccaceae</taxon>
        <taxon>Candidatus Nanosyncoccus</taxon>
    </lineage>
</organism>
<dbReference type="CDD" id="cd01310">
    <property type="entry name" value="TatD_DNAse"/>
    <property type="match status" value="1"/>
</dbReference>
<dbReference type="PANTHER" id="PTHR46124">
    <property type="entry name" value="D-AMINOACYL-TRNA DEACYLASE"/>
    <property type="match status" value="1"/>
</dbReference>
<accession>A0ABY0FL50</accession>
<reference evidence="1 2" key="2">
    <citation type="journal article" date="2020" name="Cell Rep.">
        <title>Acquisition and Adaptation of Ultra-small Parasitic Reduced Genome Bacteria to Mammalian Hosts.</title>
        <authorList>
            <person name="McLean J.S."/>
            <person name="Bor B."/>
            <person name="Kerns K.A."/>
            <person name="Liu Q."/>
            <person name="To T.T."/>
            <person name="Solden L."/>
            <person name="Hendrickson E.L."/>
            <person name="Wrighton K."/>
            <person name="Shi W."/>
            <person name="He X."/>
        </authorList>
    </citation>
    <scope>NUCLEOTIDE SEQUENCE [LARGE SCALE GENOMIC DNA]</scope>
    <source>
        <strain evidence="1 2">TM7_KMM_G3_1_HOT_351</strain>
    </source>
</reference>
<keyword evidence="2" id="KW-1185">Reference proteome</keyword>
<dbReference type="PIRSF" id="PIRSF005902">
    <property type="entry name" value="DNase_TatD"/>
    <property type="match status" value="1"/>
</dbReference>
<protein>
    <submittedName>
        <fullName evidence="1">Metal-dependent hydrolase YcfH</fullName>
        <ecNumber evidence="1">3.1.-.-</ecNumber>
    </submittedName>
</protein>
<keyword evidence="1" id="KW-0378">Hydrolase</keyword>
<dbReference type="RefSeq" id="WP_129604853.1">
    <property type="nucleotide sequence ID" value="NZ_PRLL01000012.1"/>
</dbReference>
<dbReference type="Gene3D" id="3.20.20.140">
    <property type="entry name" value="Metal-dependent hydrolases"/>
    <property type="match status" value="1"/>
</dbReference>
<sequence>MAERTYLIDSHCHLHDQEFFAPAAQLSGLKNAKLNRVDKIVCIGTDHQDSLNAQRFVHEHPESNLFWSYGIHPSEWQASRSTVDFKNQANPPIAIGEVGLDYHYGTSDKKQQIALLEEMLQLAIDQNLPLIFHVREAFDNFFAILGNFSTANLRGVVHSFTDNKKNLKRSLEHGFYIGVNGLATYSTLPLPPLDRILLETDAPFLSPVPYRGETNEPSRIKEIATWLATKLQLDLPVVIDQTTKNTEDLFGI</sequence>
<proteinExistence type="predicted"/>
<dbReference type="PANTHER" id="PTHR46124:SF2">
    <property type="entry name" value="D-AMINOACYL-TRNA DEACYLASE"/>
    <property type="match status" value="1"/>
</dbReference>
<dbReference type="SUPFAM" id="SSF51556">
    <property type="entry name" value="Metallo-dependent hydrolases"/>
    <property type="match status" value="1"/>
</dbReference>
<evidence type="ECO:0000313" key="2">
    <source>
        <dbReference type="Proteomes" id="UP001191004"/>
    </source>
</evidence>
<dbReference type="Proteomes" id="UP001191004">
    <property type="component" value="Unassembled WGS sequence"/>
</dbReference>
<name>A0ABY0FL50_9BACT</name>
<evidence type="ECO:0000313" key="1">
    <source>
        <dbReference type="EMBL" id="RYC73460.1"/>
    </source>
</evidence>
<reference evidence="1 2" key="1">
    <citation type="journal article" date="2018" name="bioRxiv">
        <title>Evidence of independent acquisition and adaption of ultra-small bacteria to human hosts across the highly diverse yet reduced genomes of the phylum Saccharibacteria.</title>
        <authorList>
            <person name="McLean J.S."/>
            <person name="Bor B."/>
            <person name="To T.T."/>
            <person name="Liu Q."/>
            <person name="Kearns K.A."/>
            <person name="Solden L.M."/>
            <person name="Wrighton K.C."/>
            <person name="He X."/>
            <person name="Shi W."/>
        </authorList>
    </citation>
    <scope>NUCLEOTIDE SEQUENCE [LARGE SCALE GENOMIC DNA]</scope>
    <source>
        <strain evidence="1 2">TM7_KMM_G3_1_HOT_351</strain>
    </source>
</reference>
<dbReference type="InterPro" id="IPR032466">
    <property type="entry name" value="Metal_Hydrolase"/>
</dbReference>
<dbReference type="Pfam" id="PF01026">
    <property type="entry name" value="TatD_DNase"/>
    <property type="match status" value="1"/>
</dbReference>
<dbReference type="EC" id="3.1.-.-" evidence="1"/>
<dbReference type="EMBL" id="PRLL01000012">
    <property type="protein sequence ID" value="RYC73460.1"/>
    <property type="molecule type" value="Genomic_DNA"/>
</dbReference>
<dbReference type="InterPro" id="IPR001130">
    <property type="entry name" value="TatD-like"/>
</dbReference>
<dbReference type="GO" id="GO:0016787">
    <property type="term" value="F:hydrolase activity"/>
    <property type="evidence" value="ECO:0007669"/>
    <property type="project" value="UniProtKB-KW"/>
</dbReference>
<comment type="caution">
    <text evidence="1">The sequence shown here is derived from an EMBL/GenBank/DDBJ whole genome shotgun (WGS) entry which is preliminary data.</text>
</comment>